<dbReference type="AlphaFoldDB" id="A0A9D3WAZ1"/>
<sequence>MGLSDWESVDKSMRMCNEFINALQGEQELCNKACEKGMQADRVNTDGARKTNTGLAAAGGVLRGHNGRWKAGFARNIGVYSIVEAKLWGIHGEFIQAWKTEARRLILETDSLSTVQLIQRSDQEESANAILREIKKMLRWNWTTNLIHTHREGNRVTDKMATIALTKDLGLYYFR</sequence>
<dbReference type="Gene3D" id="3.30.420.10">
    <property type="entry name" value="Ribonuclease H-like superfamily/Ribonuclease H"/>
    <property type="match status" value="1"/>
</dbReference>
<evidence type="ECO:0000313" key="2">
    <source>
        <dbReference type="EMBL" id="KAH1120954.1"/>
    </source>
</evidence>
<dbReference type="InterPro" id="IPR053151">
    <property type="entry name" value="RNase_H-like"/>
</dbReference>
<dbReference type="PANTHER" id="PTHR47723">
    <property type="entry name" value="OS05G0353850 PROTEIN"/>
    <property type="match status" value="1"/>
</dbReference>
<dbReference type="InterPro" id="IPR002156">
    <property type="entry name" value="RNaseH_domain"/>
</dbReference>
<comment type="caution">
    <text evidence="2">The sequence shown here is derived from an EMBL/GenBank/DDBJ whole genome shotgun (WGS) entry which is preliminary data.</text>
</comment>
<dbReference type="GO" id="GO:0003676">
    <property type="term" value="F:nucleic acid binding"/>
    <property type="evidence" value="ECO:0007669"/>
    <property type="project" value="InterPro"/>
</dbReference>
<dbReference type="OrthoDB" id="1002604at2759"/>
<reference evidence="2 3" key="1">
    <citation type="journal article" date="2021" name="Plant Biotechnol. J.">
        <title>Multi-omics assisted identification of the key and species-specific regulatory components of drought-tolerant mechanisms in Gossypium stocksii.</title>
        <authorList>
            <person name="Yu D."/>
            <person name="Ke L."/>
            <person name="Zhang D."/>
            <person name="Wu Y."/>
            <person name="Sun Y."/>
            <person name="Mei J."/>
            <person name="Sun J."/>
            <person name="Sun Y."/>
        </authorList>
    </citation>
    <scope>NUCLEOTIDE SEQUENCE [LARGE SCALE GENOMIC DNA]</scope>
    <source>
        <strain evidence="3">cv. E1</strain>
        <tissue evidence="2">Leaf</tissue>
    </source>
</reference>
<dbReference type="GO" id="GO:0004523">
    <property type="term" value="F:RNA-DNA hybrid ribonuclease activity"/>
    <property type="evidence" value="ECO:0007669"/>
    <property type="project" value="InterPro"/>
</dbReference>
<dbReference type="InterPro" id="IPR012337">
    <property type="entry name" value="RNaseH-like_sf"/>
</dbReference>
<proteinExistence type="predicted"/>
<accession>A0A9D3WAZ1</accession>
<dbReference type="InterPro" id="IPR044730">
    <property type="entry name" value="RNase_H-like_dom_plant"/>
</dbReference>
<protein>
    <recommendedName>
        <fullName evidence="1">RNase H type-1 domain-containing protein</fullName>
    </recommendedName>
</protein>
<dbReference type="SUPFAM" id="SSF53098">
    <property type="entry name" value="Ribonuclease H-like"/>
    <property type="match status" value="1"/>
</dbReference>
<keyword evidence="3" id="KW-1185">Reference proteome</keyword>
<dbReference type="EMBL" id="JAIQCV010000002">
    <property type="protein sequence ID" value="KAH1120954.1"/>
    <property type="molecule type" value="Genomic_DNA"/>
</dbReference>
<organism evidence="2 3">
    <name type="scientific">Gossypium stocksii</name>
    <dbReference type="NCBI Taxonomy" id="47602"/>
    <lineage>
        <taxon>Eukaryota</taxon>
        <taxon>Viridiplantae</taxon>
        <taxon>Streptophyta</taxon>
        <taxon>Embryophyta</taxon>
        <taxon>Tracheophyta</taxon>
        <taxon>Spermatophyta</taxon>
        <taxon>Magnoliopsida</taxon>
        <taxon>eudicotyledons</taxon>
        <taxon>Gunneridae</taxon>
        <taxon>Pentapetalae</taxon>
        <taxon>rosids</taxon>
        <taxon>malvids</taxon>
        <taxon>Malvales</taxon>
        <taxon>Malvaceae</taxon>
        <taxon>Malvoideae</taxon>
        <taxon>Gossypium</taxon>
    </lineage>
</organism>
<name>A0A9D3WAZ1_9ROSI</name>
<dbReference type="InterPro" id="IPR036397">
    <property type="entry name" value="RNaseH_sf"/>
</dbReference>
<evidence type="ECO:0000259" key="1">
    <source>
        <dbReference type="Pfam" id="PF13456"/>
    </source>
</evidence>
<dbReference type="PANTHER" id="PTHR47723:SF13">
    <property type="entry name" value="PUTATIVE-RELATED"/>
    <property type="match status" value="1"/>
</dbReference>
<dbReference type="Pfam" id="PF13456">
    <property type="entry name" value="RVT_3"/>
    <property type="match status" value="1"/>
</dbReference>
<feature type="domain" description="RNase H type-1" evidence="1">
    <location>
        <begin position="44"/>
        <end position="162"/>
    </location>
</feature>
<dbReference type="Proteomes" id="UP000828251">
    <property type="component" value="Unassembled WGS sequence"/>
</dbReference>
<evidence type="ECO:0000313" key="3">
    <source>
        <dbReference type="Proteomes" id="UP000828251"/>
    </source>
</evidence>
<gene>
    <name evidence="2" type="ORF">J1N35_004114</name>
</gene>
<dbReference type="CDD" id="cd06222">
    <property type="entry name" value="RNase_H_like"/>
    <property type="match status" value="1"/>
</dbReference>